<proteinExistence type="predicted"/>
<keyword evidence="2" id="KW-0812">Transmembrane</keyword>
<evidence type="ECO:0000256" key="1">
    <source>
        <dbReference type="SAM" id="MobiDB-lite"/>
    </source>
</evidence>
<reference evidence="3" key="1">
    <citation type="submission" date="2022-01" db="EMBL/GenBank/DDBJ databases">
        <title>Genome Sequence Resource for Two Populations of Ditylenchus destructor, the Migratory Endoparasitic Phytonematode.</title>
        <authorList>
            <person name="Zhang H."/>
            <person name="Lin R."/>
            <person name="Xie B."/>
        </authorList>
    </citation>
    <scope>NUCLEOTIDE SEQUENCE</scope>
    <source>
        <strain evidence="3">BazhouSP</strain>
    </source>
</reference>
<feature type="region of interest" description="Disordered" evidence="1">
    <location>
        <begin position="59"/>
        <end position="79"/>
    </location>
</feature>
<protein>
    <submittedName>
        <fullName evidence="3">Uncharacterized protein</fullName>
    </submittedName>
</protein>
<comment type="caution">
    <text evidence="3">The sequence shown here is derived from an EMBL/GenBank/DDBJ whole genome shotgun (WGS) entry which is preliminary data.</text>
</comment>
<sequence length="155" mass="17702">MRYIECGCCPNGWDCAITQEHFIGAIVFILFVLVVFALLLTPLPATIRRLCNRGYQKSPAHETCPSYGRLESEKPKGMKRHQYSIDNSINIKRENGQNIYSDTPYDDRSQSSRTFSSDDIPFTKNQKRNDSGISSFYLINEHDDLKIMTSTPIKA</sequence>
<keyword evidence="2" id="KW-1133">Transmembrane helix</keyword>
<dbReference type="EMBL" id="JAKKPZ010000001">
    <property type="protein sequence ID" value="KAI1727989.1"/>
    <property type="molecule type" value="Genomic_DNA"/>
</dbReference>
<evidence type="ECO:0000313" key="3">
    <source>
        <dbReference type="EMBL" id="KAI1727989.1"/>
    </source>
</evidence>
<keyword evidence="2" id="KW-0472">Membrane</keyword>
<evidence type="ECO:0000313" key="4">
    <source>
        <dbReference type="Proteomes" id="UP001201812"/>
    </source>
</evidence>
<organism evidence="3 4">
    <name type="scientific">Ditylenchus destructor</name>
    <dbReference type="NCBI Taxonomy" id="166010"/>
    <lineage>
        <taxon>Eukaryota</taxon>
        <taxon>Metazoa</taxon>
        <taxon>Ecdysozoa</taxon>
        <taxon>Nematoda</taxon>
        <taxon>Chromadorea</taxon>
        <taxon>Rhabditida</taxon>
        <taxon>Tylenchina</taxon>
        <taxon>Tylenchomorpha</taxon>
        <taxon>Sphaerularioidea</taxon>
        <taxon>Anguinidae</taxon>
        <taxon>Anguininae</taxon>
        <taxon>Ditylenchus</taxon>
    </lineage>
</organism>
<gene>
    <name evidence="3" type="ORF">DdX_00138</name>
</gene>
<accession>A0AAD4NK09</accession>
<dbReference type="AlphaFoldDB" id="A0AAD4NK09"/>
<name>A0AAD4NK09_9BILA</name>
<keyword evidence="4" id="KW-1185">Reference proteome</keyword>
<dbReference type="Proteomes" id="UP001201812">
    <property type="component" value="Unassembled WGS sequence"/>
</dbReference>
<feature type="transmembrane region" description="Helical" evidence="2">
    <location>
        <begin position="22"/>
        <end position="43"/>
    </location>
</feature>
<feature type="region of interest" description="Disordered" evidence="1">
    <location>
        <begin position="94"/>
        <end position="127"/>
    </location>
</feature>
<evidence type="ECO:0000256" key="2">
    <source>
        <dbReference type="SAM" id="Phobius"/>
    </source>
</evidence>